<accession>A0A930UX36</accession>
<name>A0A930UX36_9PAST</name>
<protein>
    <submittedName>
        <fullName evidence="1">Uncharacterized protein</fullName>
    </submittedName>
</protein>
<gene>
    <name evidence="1" type="ORF">INT80_10490</name>
</gene>
<evidence type="ECO:0000313" key="1">
    <source>
        <dbReference type="EMBL" id="MBF4102811.1"/>
    </source>
</evidence>
<proteinExistence type="predicted"/>
<sequence>MTVDAGKDLIERREQHQFKQSGFCTVSLSTPATDMGMKARESSRA</sequence>
<reference evidence="1" key="1">
    <citation type="submission" date="2020-11" db="EMBL/GenBank/DDBJ databases">
        <title>Gallibacterium anatis 1637, full genome, WGS.</title>
        <authorList>
            <person name="Laishevtcev A.I."/>
            <person name="Yakimova E.A."/>
            <person name="Petkovich D."/>
            <person name="Stepanova T.V."/>
            <person name="Kalendr R.S."/>
            <person name="Rubalsky E.O."/>
            <person name="Zulkarneev E.R."/>
            <person name="Aleshkin A.V."/>
        </authorList>
    </citation>
    <scope>NUCLEOTIDE SEQUENCE</scope>
    <source>
        <strain evidence="1">1637</strain>
    </source>
</reference>
<dbReference type="AlphaFoldDB" id="A0A930UX36"/>
<organism evidence="1">
    <name type="scientific">Gallibacterium anatis</name>
    <dbReference type="NCBI Taxonomy" id="750"/>
    <lineage>
        <taxon>Bacteria</taxon>
        <taxon>Pseudomonadati</taxon>
        <taxon>Pseudomonadota</taxon>
        <taxon>Gammaproteobacteria</taxon>
        <taxon>Pasteurellales</taxon>
        <taxon>Pasteurellaceae</taxon>
        <taxon>Gallibacterium</taxon>
    </lineage>
</organism>
<dbReference type="EMBL" id="JADION010000031">
    <property type="protein sequence ID" value="MBF4102811.1"/>
    <property type="molecule type" value="Genomic_DNA"/>
</dbReference>
<comment type="caution">
    <text evidence="1">The sequence shown here is derived from an EMBL/GenBank/DDBJ whole genome shotgun (WGS) entry which is preliminary data.</text>
</comment>